<evidence type="ECO:0000259" key="1">
    <source>
        <dbReference type="Pfam" id="PF04073"/>
    </source>
</evidence>
<dbReference type="SUPFAM" id="SSF55826">
    <property type="entry name" value="YbaK/ProRS associated domain"/>
    <property type="match status" value="1"/>
</dbReference>
<dbReference type="GO" id="GO:0002161">
    <property type="term" value="F:aminoacyl-tRNA deacylase activity"/>
    <property type="evidence" value="ECO:0007669"/>
    <property type="project" value="InterPro"/>
</dbReference>
<dbReference type="Pfam" id="PF04073">
    <property type="entry name" value="tRNA_edit"/>
    <property type="match status" value="1"/>
</dbReference>
<reference evidence="3" key="1">
    <citation type="submission" date="2015-07" db="EMBL/GenBank/DDBJ databases">
        <title>Draft genome sequence of Acetobacterium bakii DSM 8293, a potential psychrophilic chemical producer through syngas fermentation.</title>
        <authorList>
            <person name="Song Y."/>
            <person name="Hwang S."/>
            <person name="Cho B.-K."/>
        </authorList>
    </citation>
    <scope>NUCLEOTIDE SEQUENCE [LARGE SCALE GENOMIC DNA]</scope>
    <source>
        <strain evidence="3">DSM 8239</strain>
    </source>
</reference>
<keyword evidence="3" id="KW-1185">Reference proteome</keyword>
<dbReference type="Proteomes" id="UP000036873">
    <property type="component" value="Unassembled WGS sequence"/>
</dbReference>
<dbReference type="Gene3D" id="3.90.960.10">
    <property type="entry name" value="YbaK/aminoacyl-tRNA synthetase-associated domain"/>
    <property type="match status" value="1"/>
</dbReference>
<dbReference type="PANTHER" id="PTHR30411:SF1">
    <property type="entry name" value="CYTOPLASMIC PROTEIN"/>
    <property type="match status" value="1"/>
</dbReference>
<evidence type="ECO:0000313" key="3">
    <source>
        <dbReference type="Proteomes" id="UP000036873"/>
    </source>
</evidence>
<organism evidence="2 3">
    <name type="scientific">Acetobacterium bakii</name>
    <dbReference type="NCBI Taxonomy" id="52689"/>
    <lineage>
        <taxon>Bacteria</taxon>
        <taxon>Bacillati</taxon>
        <taxon>Bacillota</taxon>
        <taxon>Clostridia</taxon>
        <taxon>Eubacteriales</taxon>
        <taxon>Eubacteriaceae</taxon>
        <taxon>Acetobacterium</taxon>
    </lineage>
</organism>
<accession>A0A0L6TYL0</accession>
<comment type="caution">
    <text evidence="2">The sequence shown here is derived from an EMBL/GenBank/DDBJ whole genome shotgun (WGS) entry which is preliminary data.</text>
</comment>
<dbReference type="InterPro" id="IPR036754">
    <property type="entry name" value="YbaK/aa-tRNA-synt-asso_dom_sf"/>
</dbReference>
<dbReference type="InterPro" id="IPR007214">
    <property type="entry name" value="YbaK/aa-tRNA-synth-assoc-dom"/>
</dbReference>
<proteinExistence type="predicted"/>
<dbReference type="STRING" id="52689.AKG39_12595"/>
<name>A0A0L6TYL0_9FIRM</name>
<feature type="domain" description="YbaK/aminoacyl-tRNA synthetase-associated" evidence="1">
    <location>
        <begin position="36"/>
        <end position="137"/>
    </location>
</feature>
<dbReference type="PANTHER" id="PTHR30411">
    <property type="entry name" value="CYTOPLASMIC PROTEIN"/>
    <property type="match status" value="1"/>
</dbReference>
<sequence length="146" mass="16201">MEELRILLNNSAVDFEILPNEKPILSVNDALGVYEICETAPTIIIKSEKGYFALLLSGDRDRIDFKQIKKILQCKNVRMASAEEVSEASGFEAGSVPLVGHHLPCVLDQHLLNYPYVYGGVGDANFTLKINPRDLIKVNDIVAEID</sequence>
<evidence type="ECO:0000313" key="2">
    <source>
        <dbReference type="EMBL" id="KNZ41331.1"/>
    </source>
</evidence>
<dbReference type="EMBL" id="LGYO01000032">
    <property type="protein sequence ID" value="KNZ41331.1"/>
    <property type="molecule type" value="Genomic_DNA"/>
</dbReference>
<protein>
    <recommendedName>
        <fullName evidence="1">YbaK/aminoacyl-tRNA synthetase-associated domain-containing protein</fullName>
    </recommendedName>
</protein>
<dbReference type="AlphaFoldDB" id="A0A0L6TYL0"/>
<dbReference type="CDD" id="cd04332">
    <property type="entry name" value="YbaK_like"/>
    <property type="match status" value="1"/>
</dbReference>
<gene>
    <name evidence="2" type="ORF">AKG39_12595</name>
</gene>